<evidence type="ECO:0000313" key="2">
    <source>
        <dbReference type="Proteomes" id="UP000199019"/>
    </source>
</evidence>
<keyword evidence="2" id="KW-1185">Reference proteome</keyword>
<dbReference type="Proteomes" id="UP000199019">
    <property type="component" value="Unassembled WGS sequence"/>
</dbReference>
<evidence type="ECO:0000313" key="1">
    <source>
        <dbReference type="EMBL" id="SER75441.1"/>
    </source>
</evidence>
<dbReference type="OrthoDB" id="1491115at2"/>
<dbReference type="EMBL" id="FOHB01000001">
    <property type="protein sequence ID" value="SER75441.1"/>
    <property type="molecule type" value="Genomic_DNA"/>
</dbReference>
<proteinExistence type="predicted"/>
<reference evidence="2" key="1">
    <citation type="submission" date="2016-10" db="EMBL/GenBank/DDBJ databases">
        <authorList>
            <person name="Varghese N."/>
            <person name="Submissions S."/>
        </authorList>
    </citation>
    <scope>NUCLEOTIDE SEQUENCE [LARGE SCALE GENOMIC DNA]</scope>
    <source>
        <strain evidence="2">CGMCC 1.6963</strain>
    </source>
</reference>
<dbReference type="Pfam" id="PF10009">
    <property type="entry name" value="DUF2252"/>
    <property type="match status" value="1"/>
</dbReference>
<organism evidence="1 2">
    <name type="scientific">Pedococcus cremeus</name>
    <dbReference type="NCBI Taxonomy" id="587636"/>
    <lineage>
        <taxon>Bacteria</taxon>
        <taxon>Bacillati</taxon>
        <taxon>Actinomycetota</taxon>
        <taxon>Actinomycetes</taxon>
        <taxon>Micrococcales</taxon>
        <taxon>Intrasporangiaceae</taxon>
        <taxon>Pedococcus</taxon>
    </lineage>
</organism>
<dbReference type="PANTHER" id="PTHR39441:SF1">
    <property type="entry name" value="DUF2252 DOMAIN-CONTAINING PROTEIN"/>
    <property type="match status" value="1"/>
</dbReference>
<accession>A0A1H9RR35</accession>
<sequence length="464" mass="51056">MREQHVFETPEARAEKGLTARKRLPPEEHAALDLRADRDAVGVLVQQLPSRLPELVGIRNERMSASPFAFFRGGAAVMAADLAPQPHTGLYAQLCGDAHLANFGMFASPERNLLFDVNDFDETCPGPWEWDVKRLVASLAVAGRANGFTDKQNTKVVVAAARRYQDAMRGFAGQGNLAVWYARVSVTELRGLLADDINAKAGKRFDKAIAKAMGRDHLRSVATLTQVVDGVRRIVSDPPLLVPVAELAPEVARDELEESMENLLWDYADSLAPGHRELARSYSFVDMARKVVGVGSVGTRCWVVLMRGRDDGDPLLLQVKEAQPSVIASHLGLPKQRHEGLRVVTGQRVMQAASDMFLGWQRAMGLDGKIRDFYVRQLHDWKGSASIEDMTPKNLRLYAEVCAWTLARAHARSGDRIAIAAYLGDDEQFSRAMAVFADSYADVNARDHAKFTEAVANGASVLRA</sequence>
<dbReference type="PANTHER" id="PTHR39441">
    <property type="entry name" value="DUF2252 DOMAIN-CONTAINING PROTEIN"/>
    <property type="match status" value="1"/>
</dbReference>
<gene>
    <name evidence="1" type="ORF">SAMN05216199_1095</name>
</gene>
<dbReference type="RefSeq" id="WP_091755961.1">
    <property type="nucleotide sequence ID" value="NZ_FOHB01000001.1"/>
</dbReference>
<dbReference type="InterPro" id="IPR018721">
    <property type="entry name" value="DUF2252"/>
</dbReference>
<dbReference type="AlphaFoldDB" id="A0A1H9RR35"/>
<name>A0A1H9RR35_9MICO</name>
<protein>
    <submittedName>
        <fullName evidence="1">Uncharacterized conserved protein, DUF2252 family</fullName>
    </submittedName>
</protein>
<dbReference type="STRING" id="587636.SAMN05216199_1095"/>